<sequence length="126" mass="13231">MTSISDDHVKVHFRMEIDEDGWPPASVESLWAVDLGDERVRLDNTPWFVRGVASEAAGGRLSAAAGLMHTTLATWPWHTTSNQATSSSDDSPAARPRCGGPGPGCLEPGSTPYLEAVGLPMAGTAG</sequence>
<organism evidence="2">
    <name type="scientific">Streptomyces sp. NBC_00119</name>
    <dbReference type="NCBI Taxonomy" id="2975659"/>
    <lineage>
        <taxon>Bacteria</taxon>
        <taxon>Bacillati</taxon>
        <taxon>Actinomycetota</taxon>
        <taxon>Actinomycetes</taxon>
        <taxon>Kitasatosporales</taxon>
        <taxon>Streptomycetaceae</taxon>
        <taxon>Streptomyces</taxon>
    </lineage>
</organism>
<reference evidence="2" key="1">
    <citation type="submission" date="2022-10" db="EMBL/GenBank/DDBJ databases">
        <title>The complete genomes of actinobacterial strains from the NBC collection.</title>
        <authorList>
            <person name="Joergensen T.S."/>
            <person name="Alvarez Arevalo M."/>
            <person name="Sterndorff E.B."/>
            <person name="Faurdal D."/>
            <person name="Vuksanovic O."/>
            <person name="Mourched A.-S."/>
            <person name="Charusanti P."/>
            <person name="Shaw S."/>
            <person name="Blin K."/>
            <person name="Weber T."/>
        </authorList>
    </citation>
    <scope>NUCLEOTIDE SEQUENCE</scope>
    <source>
        <strain evidence="2">NBC_00119</strain>
    </source>
</reference>
<protein>
    <submittedName>
        <fullName evidence="2">DUF4265 domain-containing protein</fullName>
    </submittedName>
</protein>
<feature type="region of interest" description="Disordered" evidence="1">
    <location>
        <begin position="76"/>
        <end position="111"/>
    </location>
</feature>
<dbReference type="EMBL" id="CP108195">
    <property type="protein sequence ID" value="WTS10177.1"/>
    <property type="molecule type" value="Genomic_DNA"/>
</dbReference>
<evidence type="ECO:0000313" key="2">
    <source>
        <dbReference type="EMBL" id="WTS10177.1"/>
    </source>
</evidence>
<gene>
    <name evidence="2" type="ORF">OHU69_03195</name>
</gene>
<feature type="compositionally biased region" description="Polar residues" evidence="1">
    <location>
        <begin position="76"/>
        <end position="90"/>
    </location>
</feature>
<accession>A0AAU1U0A2</accession>
<dbReference type="AlphaFoldDB" id="A0AAU1U0A2"/>
<proteinExistence type="predicted"/>
<name>A0AAU1U0A2_9ACTN</name>
<evidence type="ECO:0000256" key="1">
    <source>
        <dbReference type="SAM" id="MobiDB-lite"/>
    </source>
</evidence>